<keyword evidence="1" id="KW-0472">Membrane</keyword>
<comment type="caution">
    <text evidence="3">The sequence shown here is derived from an EMBL/GenBank/DDBJ whole genome shotgun (WGS) entry which is preliminary data.</text>
</comment>
<dbReference type="EMBL" id="JAWDEY010000002">
    <property type="protein sequence ID" value="KAK6590883.1"/>
    <property type="molecule type" value="Genomic_DNA"/>
</dbReference>
<organism evidence="3 4">
    <name type="scientific">Cryptosporidium xiaoi</name>
    <dbReference type="NCBI Taxonomy" id="659607"/>
    <lineage>
        <taxon>Eukaryota</taxon>
        <taxon>Sar</taxon>
        <taxon>Alveolata</taxon>
        <taxon>Apicomplexa</taxon>
        <taxon>Conoidasida</taxon>
        <taxon>Coccidia</taxon>
        <taxon>Eucoccidiorida</taxon>
        <taxon>Eimeriorina</taxon>
        <taxon>Cryptosporidiidae</taxon>
        <taxon>Cryptosporidium</taxon>
    </lineage>
</organism>
<keyword evidence="1" id="KW-0812">Transmembrane</keyword>
<feature type="transmembrane region" description="Helical" evidence="1">
    <location>
        <begin position="322"/>
        <end position="344"/>
    </location>
</feature>
<name>A0AAV9Y231_9CRYT</name>
<keyword evidence="4" id="KW-1185">Reference proteome</keyword>
<feature type="chain" id="PRO_5043776813" description="Variable surface protein" evidence="2">
    <location>
        <begin position="18"/>
        <end position="354"/>
    </location>
</feature>
<evidence type="ECO:0000256" key="2">
    <source>
        <dbReference type="SAM" id="SignalP"/>
    </source>
</evidence>
<dbReference type="Proteomes" id="UP001311799">
    <property type="component" value="Unassembled WGS sequence"/>
</dbReference>
<keyword evidence="2" id="KW-0732">Signal</keyword>
<proteinExistence type="predicted"/>
<protein>
    <recommendedName>
        <fullName evidence="5">Variable surface protein</fullName>
    </recommendedName>
</protein>
<evidence type="ECO:0008006" key="5">
    <source>
        <dbReference type="Google" id="ProtNLM"/>
    </source>
</evidence>
<evidence type="ECO:0000256" key="1">
    <source>
        <dbReference type="SAM" id="Phobius"/>
    </source>
</evidence>
<accession>A0AAV9Y231</accession>
<feature type="signal peptide" evidence="2">
    <location>
        <begin position="1"/>
        <end position="17"/>
    </location>
</feature>
<reference evidence="3 4" key="1">
    <citation type="submission" date="2023-10" db="EMBL/GenBank/DDBJ databases">
        <title>Comparative genomics analysis reveals potential genetic determinants of host preference in Cryptosporidium xiaoi.</title>
        <authorList>
            <person name="Xiao L."/>
            <person name="Li J."/>
        </authorList>
    </citation>
    <scope>NUCLEOTIDE SEQUENCE [LARGE SCALE GENOMIC DNA]</scope>
    <source>
        <strain evidence="3 4">52996</strain>
    </source>
</reference>
<dbReference type="AlphaFoldDB" id="A0AAV9Y231"/>
<gene>
    <name evidence="3" type="ORF">RS030_111888</name>
</gene>
<evidence type="ECO:0000313" key="3">
    <source>
        <dbReference type="EMBL" id="KAK6590883.1"/>
    </source>
</evidence>
<keyword evidence="1" id="KW-1133">Transmembrane helix</keyword>
<sequence>MYAIVLILVIVIVNVYSIDYKNNVVDESYLSPTNPDLSGKNIVNSDEIRHYLTILLNEWKKIKKILNNKEGFLELNNSIKNLIFFKNLLEIEEKSVFCDRETVFCNYNVNWYNNYGFNNIDNISRELFKNYTYSNIKCIMKNSDDFVNFVYNRNDENNSVNDLVNKLKLIMLFYNQFEDDLKEYNNYSKNFDINKNETLNLNYYCLDKNSELKVKLDDFNEKCNLNENDRSYYLKKIETNNKAIINYFWADYYEYYSISKNINSILEFSNKIIIKTNSIIETTKKKIYRKVLYYYIWLIIISKIALYILRKIAMSYIFFDKFIIYIINTIEDYLFMFISLQFIFDIIKTVVAEF</sequence>
<evidence type="ECO:0000313" key="4">
    <source>
        <dbReference type="Proteomes" id="UP001311799"/>
    </source>
</evidence>
<feature type="transmembrane region" description="Helical" evidence="1">
    <location>
        <begin position="292"/>
        <end position="310"/>
    </location>
</feature>